<gene>
    <name evidence="1" type="ORF">AOR01nite_23340</name>
</gene>
<evidence type="ECO:0000313" key="2">
    <source>
        <dbReference type="Proteomes" id="UP000317617"/>
    </source>
</evidence>
<accession>A0A4Y3TS10</accession>
<comment type="caution">
    <text evidence="1">The sequence shown here is derived from an EMBL/GenBank/DDBJ whole genome shotgun (WGS) entry which is preliminary data.</text>
</comment>
<keyword evidence="2" id="KW-1185">Reference proteome</keyword>
<sequence>MEAHMATLADLKTDSAAINDGEWKKIDKYPGLEIKSRGFTDQFIDAQNRRLRKVAEKYRGDVSAIPNAVRRQMNAELLCDFLVLDVRGLFHDKEQQHPVSLEEFKKLLPNPDYRELMGACWEAAGLVTTEAGQQAEDAEGN</sequence>
<organism evidence="1 2">
    <name type="scientific">Acetobacter orleanensis</name>
    <dbReference type="NCBI Taxonomy" id="104099"/>
    <lineage>
        <taxon>Bacteria</taxon>
        <taxon>Pseudomonadati</taxon>
        <taxon>Pseudomonadota</taxon>
        <taxon>Alphaproteobacteria</taxon>
        <taxon>Acetobacterales</taxon>
        <taxon>Acetobacteraceae</taxon>
        <taxon>Acetobacter</taxon>
    </lineage>
</organism>
<name>A0A4Y3TS10_9PROT</name>
<reference evidence="1 2" key="1">
    <citation type="submission" date="2019-06" db="EMBL/GenBank/DDBJ databases">
        <title>Whole genome shotgun sequence of Acetobacter orleanensis NBRC 13752.</title>
        <authorList>
            <person name="Hosoyama A."/>
            <person name="Uohara A."/>
            <person name="Ohji S."/>
            <person name="Ichikawa N."/>
        </authorList>
    </citation>
    <scope>NUCLEOTIDE SEQUENCE [LARGE SCALE GENOMIC DNA]</scope>
    <source>
        <strain evidence="1 2">NBRC 13752</strain>
    </source>
</reference>
<dbReference type="STRING" id="104099.AD949_10545"/>
<evidence type="ECO:0000313" key="1">
    <source>
        <dbReference type="EMBL" id="GEB83857.1"/>
    </source>
</evidence>
<dbReference type="AlphaFoldDB" id="A0A4Y3TS10"/>
<protein>
    <submittedName>
        <fullName evidence="1">Uncharacterized protein</fullName>
    </submittedName>
</protein>
<dbReference type="EMBL" id="BJMU01000020">
    <property type="protein sequence ID" value="GEB83857.1"/>
    <property type="molecule type" value="Genomic_DNA"/>
</dbReference>
<proteinExistence type="predicted"/>
<dbReference type="Proteomes" id="UP000317617">
    <property type="component" value="Unassembled WGS sequence"/>
</dbReference>